<dbReference type="Pfam" id="PF07992">
    <property type="entry name" value="Pyr_redox_2"/>
    <property type="match status" value="1"/>
</dbReference>
<evidence type="ECO:0000256" key="2">
    <source>
        <dbReference type="ARBA" id="ARBA00005272"/>
    </source>
</evidence>
<dbReference type="PANTHER" id="PTHR42913:SF3">
    <property type="entry name" value="64 KDA MITOCHONDRIAL NADH DEHYDROGENASE (EUROFUNG)"/>
    <property type="match status" value="1"/>
</dbReference>
<comment type="similarity">
    <text evidence="2">Belongs to the NADH dehydrogenase family.</text>
</comment>
<proteinExistence type="inferred from homology"/>
<feature type="domain" description="FAD/NAD(P)-binding" evidence="6">
    <location>
        <begin position="5"/>
        <end position="327"/>
    </location>
</feature>
<evidence type="ECO:0000256" key="4">
    <source>
        <dbReference type="ARBA" id="ARBA00022827"/>
    </source>
</evidence>
<keyword evidence="3" id="KW-0285">Flavoprotein</keyword>
<evidence type="ECO:0000256" key="1">
    <source>
        <dbReference type="ARBA" id="ARBA00001974"/>
    </source>
</evidence>
<dbReference type="PRINTS" id="PR00411">
    <property type="entry name" value="PNDRDTASEI"/>
</dbReference>
<comment type="cofactor">
    <cofactor evidence="1">
        <name>FAD</name>
        <dbReference type="ChEBI" id="CHEBI:57692"/>
    </cofactor>
</comment>
<dbReference type="InterPro" id="IPR023753">
    <property type="entry name" value="FAD/NAD-binding_dom"/>
</dbReference>
<feature type="non-terminal residue" evidence="7">
    <location>
        <position position="393"/>
    </location>
</feature>
<dbReference type="PRINTS" id="PR00368">
    <property type="entry name" value="FADPNR"/>
</dbReference>
<protein>
    <recommendedName>
        <fullName evidence="6">FAD/NAD(P)-binding domain-containing protein</fullName>
    </recommendedName>
</protein>
<dbReference type="InterPro" id="IPR051169">
    <property type="entry name" value="NADH-Q_oxidoreductase"/>
</dbReference>
<organism evidence="7 8">
    <name type="scientific">Candidatus Doudnabacteria bacterium CG10_big_fil_rev_8_21_14_0_10_42_18</name>
    <dbReference type="NCBI Taxonomy" id="1974552"/>
    <lineage>
        <taxon>Bacteria</taxon>
        <taxon>Candidatus Doudnaibacteriota</taxon>
    </lineage>
</organism>
<name>A0A2H0VA37_9BACT</name>
<dbReference type="EMBL" id="PFAK01000062">
    <property type="protein sequence ID" value="PIR95954.1"/>
    <property type="molecule type" value="Genomic_DNA"/>
</dbReference>
<accession>A0A2H0VA37</accession>
<evidence type="ECO:0000256" key="3">
    <source>
        <dbReference type="ARBA" id="ARBA00022630"/>
    </source>
</evidence>
<reference evidence="8" key="1">
    <citation type="submission" date="2017-09" db="EMBL/GenBank/DDBJ databases">
        <title>Depth-based differentiation of microbial function through sediment-hosted aquifers and enrichment of novel symbionts in the deep terrestrial subsurface.</title>
        <authorList>
            <person name="Probst A.J."/>
            <person name="Ladd B."/>
            <person name="Jarett J.K."/>
            <person name="Geller-Mcgrath D.E."/>
            <person name="Sieber C.M.K."/>
            <person name="Emerson J.B."/>
            <person name="Anantharaman K."/>
            <person name="Thomas B.C."/>
            <person name="Malmstrom R."/>
            <person name="Stieglmeier M."/>
            <person name="Klingl A."/>
            <person name="Woyke T."/>
            <person name="Ryan C.M."/>
            <person name="Banfield J.F."/>
        </authorList>
    </citation>
    <scope>NUCLEOTIDE SEQUENCE [LARGE SCALE GENOMIC DNA]</scope>
</reference>
<evidence type="ECO:0000313" key="8">
    <source>
        <dbReference type="Proteomes" id="UP000230922"/>
    </source>
</evidence>
<evidence type="ECO:0000256" key="5">
    <source>
        <dbReference type="ARBA" id="ARBA00023002"/>
    </source>
</evidence>
<comment type="caution">
    <text evidence="7">The sequence shown here is derived from an EMBL/GenBank/DDBJ whole genome shotgun (WGS) entry which is preliminary data.</text>
</comment>
<gene>
    <name evidence="7" type="ORF">COT92_03665</name>
</gene>
<evidence type="ECO:0000313" key="7">
    <source>
        <dbReference type="EMBL" id="PIR95954.1"/>
    </source>
</evidence>
<dbReference type="InterPro" id="IPR036188">
    <property type="entry name" value="FAD/NAD-bd_sf"/>
</dbReference>
<evidence type="ECO:0000259" key="6">
    <source>
        <dbReference type="Pfam" id="PF07992"/>
    </source>
</evidence>
<dbReference type="Proteomes" id="UP000230922">
    <property type="component" value="Unassembled WGS sequence"/>
</dbReference>
<dbReference type="AlphaFoldDB" id="A0A2H0VA37"/>
<dbReference type="GO" id="GO:0019646">
    <property type="term" value="P:aerobic electron transport chain"/>
    <property type="evidence" value="ECO:0007669"/>
    <property type="project" value="TreeGrafter"/>
</dbReference>
<dbReference type="PANTHER" id="PTHR42913">
    <property type="entry name" value="APOPTOSIS-INDUCING FACTOR 1"/>
    <property type="match status" value="1"/>
</dbReference>
<dbReference type="Gene3D" id="3.50.50.100">
    <property type="match status" value="1"/>
</dbReference>
<sequence length="393" mass="43557">MTNINIVILGAGYAGIRAALGLEKKFRAEKEIQITIIDRNDYHLFNPNLYEVATADEDLASLIQLKRSVVIPLGEIFKGKKLRFIKGEIKEIDRQSKTVALVSKKISYDYLLAALGPAPDYLNIQGAEQYALPLKGLVGALRIKNQIEFAMQARRLSGHKDNLKVVVAGGGLTGVEFAAELAGEMKYLAWRNEYSRNKIEILILEAQANLLGERFKKMGRDAFKRLKKLGVKVMLGSKISEVARNYIKLLGEEGIRFDVLVWAAGVTAGNVPFAQPLSKDSKGRILTNEHLAAKTDDKIFALGDCASIFNKSQKLAPATAEDAIWHGDYISYALPLIMQNLRPKPYVGRQHGAIAQVGGKYAIVNYGGFYVKGIFGYIIRQIVNWYYYAGLIG</sequence>
<dbReference type="SUPFAM" id="SSF51905">
    <property type="entry name" value="FAD/NAD(P)-binding domain"/>
    <property type="match status" value="1"/>
</dbReference>
<dbReference type="GO" id="GO:0003955">
    <property type="term" value="F:NAD(P)H dehydrogenase (quinone) activity"/>
    <property type="evidence" value="ECO:0007669"/>
    <property type="project" value="TreeGrafter"/>
</dbReference>
<keyword evidence="5" id="KW-0560">Oxidoreductase</keyword>
<keyword evidence="4" id="KW-0274">FAD</keyword>